<dbReference type="NCBIfam" id="TIGR02458">
    <property type="entry name" value="CbtA"/>
    <property type="match status" value="1"/>
</dbReference>
<name>A0AAU7JE16_9HYPH</name>
<feature type="transmembrane region" description="Helical" evidence="2">
    <location>
        <begin position="115"/>
        <end position="132"/>
    </location>
</feature>
<feature type="region of interest" description="Disordered" evidence="1">
    <location>
        <begin position="46"/>
        <end position="69"/>
    </location>
</feature>
<keyword evidence="2" id="KW-0472">Membrane</keyword>
<dbReference type="RefSeq" id="WP_406855276.1">
    <property type="nucleotide sequence ID" value="NZ_CP157484.1"/>
</dbReference>
<proteinExistence type="predicted"/>
<accession>A0AAU7JE16</accession>
<dbReference type="EMBL" id="CP157484">
    <property type="protein sequence ID" value="XBO38440.1"/>
    <property type="molecule type" value="Genomic_DNA"/>
</dbReference>
<feature type="transmembrane region" description="Helical" evidence="2">
    <location>
        <begin position="177"/>
        <end position="195"/>
    </location>
</feature>
<evidence type="ECO:0000256" key="1">
    <source>
        <dbReference type="SAM" id="MobiDB-lite"/>
    </source>
</evidence>
<dbReference type="InterPro" id="IPR012666">
    <property type="entry name" value="CbtA_put"/>
</dbReference>
<evidence type="ECO:0000256" key="2">
    <source>
        <dbReference type="SAM" id="Phobius"/>
    </source>
</evidence>
<dbReference type="Pfam" id="PF09490">
    <property type="entry name" value="CbtA"/>
    <property type="match status" value="1"/>
</dbReference>
<protein>
    <submittedName>
        <fullName evidence="3">CbtA family protein</fullName>
    </submittedName>
</protein>
<reference evidence="3" key="1">
    <citation type="submission" date="2024-05" db="EMBL/GenBank/DDBJ databases">
        <authorList>
            <person name="Kim S."/>
            <person name="Heo J."/>
            <person name="Choi H."/>
            <person name="Choi Y."/>
            <person name="Kwon S.-W."/>
            <person name="Kim Y."/>
        </authorList>
    </citation>
    <scope>NUCLEOTIDE SEQUENCE</scope>
    <source>
        <strain evidence="3">KACC 23698</strain>
    </source>
</reference>
<keyword evidence="2" id="KW-1133">Transmembrane helix</keyword>
<feature type="transmembrane region" description="Helical" evidence="2">
    <location>
        <begin position="152"/>
        <end position="170"/>
    </location>
</feature>
<feature type="transmembrane region" description="Helical" evidence="2">
    <location>
        <begin position="207"/>
        <end position="232"/>
    </location>
</feature>
<sequence length="243" mass="25072">MSVFRSIVFTAAAAGLLVGLAVTAVQHVRTVPLIHKAEIYEKQAEAAPPAPAPAAHDHPAGTSAHDHGAAAWEPADGLERNAYTALFNVVEWVGFGLCLAGALVLLRRPPTWREGLFWGMGGFAAFVIAPGLGLPPELPGAPAADLVARQAWWIGTAAATAGGLGLIALGRTAMTSAIGAALLVLPHLIGAPHAVEASSNVPEALSRQFVAAVTVTTFISWALLGVLTGHFLQRFGGHRDLTA</sequence>
<gene>
    <name evidence="3" type="ORF">ABEG18_22490</name>
</gene>
<keyword evidence="2" id="KW-0812">Transmembrane</keyword>
<feature type="transmembrane region" description="Helical" evidence="2">
    <location>
        <begin position="82"/>
        <end position="106"/>
    </location>
</feature>
<evidence type="ECO:0000313" key="3">
    <source>
        <dbReference type="EMBL" id="XBO38440.1"/>
    </source>
</evidence>
<feature type="compositionally biased region" description="Basic and acidic residues" evidence="1">
    <location>
        <begin position="55"/>
        <end position="68"/>
    </location>
</feature>
<organism evidence="3">
    <name type="scientific">Alsobacter sp. KACC 23698</name>
    <dbReference type="NCBI Taxonomy" id="3149229"/>
    <lineage>
        <taxon>Bacteria</taxon>
        <taxon>Pseudomonadati</taxon>
        <taxon>Pseudomonadota</taxon>
        <taxon>Alphaproteobacteria</taxon>
        <taxon>Hyphomicrobiales</taxon>
        <taxon>Alsobacteraceae</taxon>
        <taxon>Alsobacter</taxon>
    </lineage>
</organism>
<dbReference type="AlphaFoldDB" id="A0AAU7JE16"/>